<evidence type="ECO:0000256" key="6">
    <source>
        <dbReference type="ARBA" id="ARBA00012673"/>
    </source>
</evidence>
<sequence length="2031" mass="224818">MTIWSFNNLLPTIPEQPSSSSPTIGTLDPSTRNNPSIHPSSPSFTAALAHFTALLRDPTQTPHSIIAAHFTPHEQALLIPSESGSGSGSNRALAKIQAQNRWLYGELLKSERFAGWAGRAGLGFKFTLVWFGLPVAPMRDSSGDGAEEPDPVMESYYDRVKRHRRLERSESVSLRGGAAAEEGDAGPSLDTCDEKEGKNATTGFEQLSLRGGGPSRIERQYTPLDGVRFVPKSKTHKEWAPLYGYQGVVWFQLDSLYTFVDAVDRLLCLDNRAGVTYNLYFMDKDRDYTTQAEQDEFLGDTKNNRLTVSAKGPGDYSNDEVARKWVLDRLDELNDDEDLLDRVLFVAGPGDAVPWIWEPEPAHRVAKIMLDWANAPGVDRLDVAFLRMPEDPRAVQSISHYGSWMTHVCRILAAGRIPSRPGYPAIPDGWFSIKVRGQKPQEIGAYGGLTFPPQFWDMIAAHWEETGEVGPTLEIRTGPARKPAKSDRWHFFLPGVNRPYEEQYLLHQNVDDVNVVRQRIMTLVQNSMSSRSFSQLQSLAIHFPGTGLLLGSPPDLVIAVTDDDVDSAFQPVVDHLAQYRDWLKGKTELPPPVKDGLELFPQFLSFRPVFEGYTICAAGQTTKPLAWDPETTTLSQFRELVGQIWSAGGDSHSPEESWITITQGQPTDRKGKGKESGSQESKLSFIVSPKTSDARWQAICNMIVEPDMLVSRIEQASLPRFGDYQSEQPFGFRNIYQTPPSLLYQGLEEDNIPTTRKHFDWQLWEQDVTPQLKPVQPWRKQPKSLSTTQALENSRPKLPSATQTPSATGTPGGDRKRVEPSAKNLGSQSVSKSPANTPPKPQLTKGVKNDQGLREYSFAHPLEVRTHMSVPINAPPIDALLNLGDDSVPRVSLGVLTPTEVRRLQRSYHDMRNLVLSRIERCPYAGCDAVFPANQPAAMQQHLYDKHTAEKCNFCDEPLFEHWGGDGRYQHWLTKHASVLRSLVPRETDEHVTIQSTKHTDAARERHWNFCPRCGRDHKALPAPADRTHHDNVCYPGVQDHEDDWYACIACGEHRFAGDKWEKHALGACETGSFCKLCGLSLSNFSREYRCRHHALCRAHGRDNAKFCPWCGIELDEHIFDRMKHIENCKRKPTPDAVGPIDTVNQTYYLPAPGEVTPADNTADTEPGRSRKRRKTNKTADAPDTAQNDNKSPTKPRLREVRRTARRRSLIEHTSPATKHSDEAWTPPPDPSPSPSLSPSPEPPITPPTPAKRARGRKANPTQIPTPSPAVASVPARATRAAAKRKRLDEGEEEQQQQQQQQGKGEVDDDQGRGRQAKKKKQAALKSMAKTKAVSGAEERVEVVGSMATQAPKHLTTNLLRQIARAAPVSLLVGGGLLASFLAYSQLGDDSPKLENAPPAPTDDRDPALPRYRLTEIRKHDGSSSEPWVTFEDKVYDITDWIAAHPGGDVILRAAGASIEPYWNIFTIHKAPHVREILQQYLIGFIDVADLGPDGLPAAETIEDPFVDDPIRDPRLITHTAKPRNAEPPNDELDRSFRTPNELFYVRHHMWVPVVEEAKADEHLLTIELPDGDTKQYTLEDLKTKFPTHRVTAVLQCSGNRRNDMTRHAGKTNGLQWGVGAISNAEWEGVRLSDILADAGLKVLDATAPTREVNPTPSDDDTVDPNTFHVQFTGLEAYGASIPLAKALDPRGDVLLAFGMNGETLPRDHGFPLRAVVPGHVAARSVKWLSKIVVSDEESTSQWQRRDYKSFGPNEGANPDWDRALAIQEMPVTSAITGVWVGDCVRRGRVPWMGSSSKPPQQLDQPAQTDSSRILDMAAVSKKVGFTPKSFTAEPSPSTPCPPTTPAEPIAMQGYAYSGGGRAIARVDVSLDGGKTWAQADLVDDRATDPSGVHGNKAWAWQRWRYTGTLPVLSLPTSDTHEETGPVSTRCHDGAAKPKHCTTLVVKATDDAYNTQPESHRGIYNVRGNLATAWHRVKICPSCTDNGEGKGLTWSTGETYGCGFKKEAEEIREGMKRQGAGVGDGSSKGGG</sequence>
<dbReference type="SUPFAM" id="SSF56524">
    <property type="entry name" value="Oxidoreductase molybdopterin-binding domain"/>
    <property type="match status" value="1"/>
</dbReference>
<dbReference type="GO" id="GO:0030151">
    <property type="term" value="F:molybdenum ion binding"/>
    <property type="evidence" value="ECO:0007669"/>
    <property type="project" value="InterPro"/>
</dbReference>
<evidence type="ECO:0000256" key="5">
    <source>
        <dbReference type="ARBA" id="ARBA00012505"/>
    </source>
</evidence>
<keyword evidence="10" id="KW-0479">Metal-binding</keyword>
<evidence type="ECO:0000256" key="9">
    <source>
        <dbReference type="ARBA" id="ARBA00022617"/>
    </source>
</evidence>
<dbReference type="FunFam" id="3.90.420.10:FF:000002">
    <property type="entry name" value="sulfite oxidase, mitochondrial"/>
    <property type="match status" value="1"/>
</dbReference>
<dbReference type="FunFam" id="3.10.120.10:FF:000007">
    <property type="entry name" value="Sulfite oxidase, mitochondrial"/>
    <property type="match status" value="1"/>
</dbReference>
<dbReference type="EMBL" id="JAHCVI010000001">
    <property type="protein sequence ID" value="KAG7294017.1"/>
    <property type="molecule type" value="Genomic_DNA"/>
</dbReference>
<dbReference type="GO" id="GO:0050464">
    <property type="term" value="F:nitrate reductase (NADPH) activity"/>
    <property type="evidence" value="ECO:0007669"/>
    <property type="project" value="UniProtKB-EC"/>
</dbReference>
<keyword evidence="9" id="KW-0349">Heme</keyword>
<keyword evidence="12" id="KW-0408">Iron</keyword>
<evidence type="ECO:0000256" key="12">
    <source>
        <dbReference type="ARBA" id="ARBA00023004"/>
    </source>
</evidence>
<keyword evidence="11" id="KW-0560">Oxidoreductase</keyword>
<feature type="region of interest" description="Disordered" evidence="15">
    <location>
        <begin position="14"/>
        <end position="39"/>
    </location>
</feature>
<comment type="catalytic activity">
    <reaction evidence="14">
        <text>nitrite + NADP(+) + H2O = nitrate + NADPH + H(+)</text>
        <dbReference type="Rhea" id="RHEA:19061"/>
        <dbReference type="ChEBI" id="CHEBI:15377"/>
        <dbReference type="ChEBI" id="CHEBI:15378"/>
        <dbReference type="ChEBI" id="CHEBI:16301"/>
        <dbReference type="ChEBI" id="CHEBI:17632"/>
        <dbReference type="ChEBI" id="CHEBI:57783"/>
        <dbReference type="ChEBI" id="CHEBI:58349"/>
        <dbReference type="EC" id="1.7.1.3"/>
    </reaction>
</comment>
<feature type="region of interest" description="Disordered" evidence="15">
    <location>
        <begin position="1390"/>
        <end position="1410"/>
    </location>
</feature>
<evidence type="ECO:0000256" key="14">
    <source>
        <dbReference type="ARBA" id="ARBA00049155"/>
    </source>
</evidence>
<evidence type="ECO:0000256" key="11">
    <source>
        <dbReference type="ARBA" id="ARBA00023002"/>
    </source>
</evidence>
<comment type="cofactor">
    <cofactor evidence="1">
        <name>Mo-molybdopterin</name>
        <dbReference type="ChEBI" id="CHEBI:71302"/>
    </cofactor>
</comment>
<evidence type="ECO:0000256" key="1">
    <source>
        <dbReference type="ARBA" id="ARBA00001924"/>
    </source>
</evidence>
<dbReference type="GO" id="GO:0005758">
    <property type="term" value="C:mitochondrial intermembrane space"/>
    <property type="evidence" value="ECO:0007669"/>
    <property type="project" value="UniProtKB-SubCell"/>
</dbReference>
<protein>
    <recommendedName>
        <fullName evidence="7">Nitrate reductase [NADPH]</fullName>
        <ecNumber evidence="6">1.7.1.3</ecNumber>
        <ecNumber evidence="5">1.8.3.1</ecNumber>
    </recommendedName>
</protein>
<feature type="compositionally biased region" description="Polar residues" evidence="15">
    <location>
        <begin position="824"/>
        <end position="835"/>
    </location>
</feature>
<feature type="region of interest" description="Disordered" evidence="15">
    <location>
        <begin position="1791"/>
        <end position="1810"/>
    </location>
</feature>
<feature type="compositionally biased region" description="Low complexity" evidence="15">
    <location>
        <begin position="171"/>
        <end position="180"/>
    </location>
</feature>
<evidence type="ECO:0000256" key="15">
    <source>
        <dbReference type="SAM" id="MobiDB-lite"/>
    </source>
</evidence>
<evidence type="ECO:0000256" key="7">
    <source>
        <dbReference type="ARBA" id="ARBA00015499"/>
    </source>
</evidence>
<dbReference type="SUPFAM" id="SSF81296">
    <property type="entry name" value="E set domains"/>
    <property type="match status" value="1"/>
</dbReference>
<accession>A0AAD4I3A7</accession>
<name>A0AAD4I3A7_9PEZI</name>
<dbReference type="InterPro" id="IPR014756">
    <property type="entry name" value="Ig_E-set"/>
</dbReference>
<dbReference type="InterPro" id="IPR036374">
    <property type="entry name" value="OxRdtase_Mopterin-bd_sf"/>
</dbReference>
<dbReference type="Pfam" id="PF00174">
    <property type="entry name" value="Oxidored_molyb"/>
    <property type="match status" value="1"/>
</dbReference>
<comment type="caution">
    <text evidence="17">The sequence shown here is derived from an EMBL/GenBank/DDBJ whole genome shotgun (WGS) entry which is preliminary data.</text>
</comment>
<evidence type="ECO:0000259" key="16">
    <source>
        <dbReference type="PROSITE" id="PS50255"/>
    </source>
</evidence>
<dbReference type="InterPro" id="IPR000572">
    <property type="entry name" value="OxRdtase_Mopterin-bd_dom"/>
</dbReference>
<feature type="compositionally biased region" description="Polar residues" evidence="15">
    <location>
        <begin position="783"/>
        <end position="792"/>
    </location>
</feature>
<gene>
    <name evidence="17" type="ORF">NEMBOFW57_004078</name>
</gene>
<evidence type="ECO:0000256" key="4">
    <source>
        <dbReference type="ARBA" id="ARBA00004971"/>
    </source>
</evidence>
<dbReference type="SMART" id="SM01117">
    <property type="entry name" value="Cyt-b5"/>
    <property type="match status" value="1"/>
</dbReference>
<dbReference type="GO" id="GO:0006790">
    <property type="term" value="P:sulfur compound metabolic process"/>
    <property type="evidence" value="ECO:0007669"/>
    <property type="project" value="TreeGrafter"/>
</dbReference>
<reference evidence="17" key="1">
    <citation type="submission" date="2023-02" db="EMBL/GenBank/DDBJ databases">
        <authorList>
            <person name="Palmer J.M."/>
        </authorList>
    </citation>
    <scope>NUCLEOTIDE SEQUENCE</scope>
    <source>
        <strain evidence="17">FW57</strain>
    </source>
</reference>
<evidence type="ECO:0000256" key="10">
    <source>
        <dbReference type="ARBA" id="ARBA00022723"/>
    </source>
</evidence>
<feature type="region of interest" description="Disordered" evidence="15">
    <location>
        <begin position="772"/>
        <end position="852"/>
    </location>
</feature>
<dbReference type="PROSITE" id="PS50255">
    <property type="entry name" value="CYTOCHROME_B5_2"/>
    <property type="match status" value="1"/>
</dbReference>
<feature type="compositionally biased region" description="Pro residues" evidence="15">
    <location>
        <begin position="1226"/>
        <end position="1250"/>
    </location>
</feature>
<dbReference type="Proteomes" id="UP001197093">
    <property type="component" value="Unassembled WGS sequence"/>
</dbReference>
<feature type="compositionally biased region" description="Basic and acidic residues" evidence="15">
    <location>
        <begin position="667"/>
        <end position="677"/>
    </location>
</feature>
<dbReference type="Pfam" id="PF03404">
    <property type="entry name" value="Mo-co_dimer"/>
    <property type="match status" value="2"/>
</dbReference>
<organism evidence="17 18">
    <name type="scientific">Staphylotrichum longicolle</name>
    <dbReference type="NCBI Taxonomy" id="669026"/>
    <lineage>
        <taxon>Eukaryota</taxon>
        <taxon>Fungi</taxon>
        <taxon>Dikarya</taxon>
        <taxon>Ascomycota</taxon>
        <taxon>Pezizomycotina</taxon>
        <taxon>Sordariomycetes</taxon>
        <taxon>Sordariomycetidae</taxon>
        <taxon>Sordariales</taxon>
        <taxon>Chaetomiaceae</taxon>
        <taxon>Staphylotrichum</taxon>
    </lineage>
</organism>
<dbReference type="EC" id="1.7.1.3" evidence="6"/>
<evidence type="ECO:0000256" key="13">
    <source>
        <dbReference type="ARBA" id="ARBA00023128"/>
    </source>
</evidence>
<dbReference type="InterPro" id="IPR036400">
    <property type="entry name" value="Cyt_B5-like_heme/steroid_sf"/>
</dbReference>
<keyword evidence="8" id="KW-0500">Molybdenum</keyword>
<evidence type="ECO:0000256" key="8">
    <source>
        <dbReference type="ARBA" id="ARBA00022505"/>
    </source>
</evidence>
<feature type="domain" description="Cytochrome b5 heme-binding" evidence="16">
    <location>
        <begin position="1409"/>
        <end position="1487"/>
    </location>
</feature>
<dbReference type="Gene3D" id="3.10.120.10">
    <property type="entry name" value="Cytochrome b5-like heme/steroid binding domain"/>
    <property type="match status" value="1"/>
</dbReference>
<comment type="subcellular location">
    <subcellularLocation>
        <location evidence="3">Mitochondrion intermembrane space</location>
    </subcellularLocation>
</comment>
<dbReference type="Gene3D" id="3.90.420.10">
    <property type="entry name" value="Oxidoreductase, molybdopterin-binding domain"/>
    <property type="match status" value="1"/>
</dbReference>
<evidence type="ECO:0000313" key="18">
    <source>
        <dbReference type="Proteomes" id="UP001197093"/>
    </source>
</evidence>
<keyword evidence="13" id="KW-0496">Mitochondrion</keyword>
<dbReference type="InterPro" id="IPR005066">
    <property type="entry name" value="MoCF_OxRdtse_dimer"/>
</dbReference>
<dbReference type="GO" id="GO:0008482">
    <property type="term" value="F:sulfite oxidase activity"/>
    <property type="evidence" value="ECO:0007669"/>
    <property type="project" value="UniProtKB-EC"/>
</dbReference>
<dbReference type="EC" id="1.8.3.1" evidence="5"/>
<dbReference type="SUPFAM" id="SSF55856">
    <property type="entry name" value="Cytochrome b5-like heme/steroid binding domain"/>
    <property type="match status" value="1"/>
</dbReference>
<feature type="compositionally biased region" description="Polar residues" evidence="15">
    <location>
        <begin position="800"/>
        <end position="809"/>
    </location>
</feature>
<comment type="pathway">
    <text evidence="4">Energy metabolism; sulfur metabolism.</text>
</comment>
<dbReference type="GO" id="GO:0043546">
    <property type="term" value="F:molybdopterin cofactor binding"/>
    <property type="evidence" value="ECO:0007669"/>
    <property type="project" value="TreeGrafter"/>
</dbReference>
<dbReference type="GO" id="GO:0020037">
    <property type="term" value="F:heme binding"/>
    <property type="evidence" value="ECO:0007669"/>
    <property type="project" value="TreeGrafter"/>
</dbReference>
<feature type="region of interest" description="Disordered" evidence="15">
    <location>
        <begin position="663"/>
        <end position="682"/>
    </location>
</feature>
<dbReference type="InterPro" id="IPR001199">
    <property type="entry name" value="Cyt_B5-like_heme/steroid-bd"/>
</dbReference>
<dbReference type="InterPro" id="IPR008335">
    <property type="entry name" value="Mopterin_OxRdtase_euk"/>
</dbReference>
<dbReference type="PRINTS" id="PR00407">
    <property type="entry name" value="EUMOPTERIN"/>
</dbReference>
<evidence type="ECO:0000256" key="2">
    <source>
        <dbReference type="ARBA" id="ARBA00001970"/>
    </source>
</evidence>
<feature type="region of interest" description="Disordered" evidence="15">
    <location>
        <begin position="168"/>
        <end position="215"/>
    </location>
</feature>
<dbReference type="PANTHER" id="PTHR19372:SF7">
    <property type="entry name" value="SULFITE OXIDASE, MITOCHONDRIAL"/>
    <property type="match status" value="1"/>
</dbReference>
<comment type="cofactor">
    <cofactor evidence="2">
        <name>heme b</name>
        <dbReference type="ChEBI" id="CHEBI:60344"/>
    </cofactor>
</comment>
<dbReference type="Pfam" id="PF00173">
    <property type="entry name" value="Cyt-b5"/>
    <property type="match status" value="1"/>
</dbReference>
<feature type="compositionally biased region" description="Low complexity" evidence="15">
    <location>
        <begin position="1269"/>
        <end position="1281"/>
    </location>
</feature>
<proteinExistence type="predicted"/>
<dbReference type="PANTHER" id="PTHR19372">
    <property type="entry name" value="SULFITE REDUCTASE"/>
    <property type="match status" value="1"/>
</dbReference>
<feature type="region of interest" description="Disordered" evidence="15">
    <location>
        <begin position="1148"/>
        <end position="1337"/>
    </location>
</feature>
<evidence type="ECO:0000256" key="3">
    <source>
        <dbReference type="ARBA" id="ARBA00004569"/>
    </source>
</evidence>
<dbReference type="Gene3D" id="2.60.40.650">
    <property type="match status" value="1"/>
</dbReference>
<keyword evidence="18" id="KW-1185">Reference proteome</keyword>
<evidence type="ECO:0000313" key="17">
    <source>
        <dbReference type="EMBL" id="KAG7294017.1"/>
    </source>
</evidence>
<feature type="compositionally biased region" description="Polar residues" evidence="15">
    <location>
        <begin position="1794"/>
        <end position="1810"/>
    </location>
</feature>